<dbReference type="SUPFAM" id="SSF53067">
    <property type="entry name" value="Actin-like ATPase domain"/>
    <property type="match status" value="1"/>
</dbReference>
<dbReference type="Gene3D" id="3.30.420.40">
    <property type="match status" value="2"/>
</dbReference>
<sequence length="368" mass="40539">DKLIKDSYVLETEKQKTKGGKRPTLLKINENKGFVIGIDLGRKKIRAALNNFSGKMTKKYWGFEVVDKKDIGERLNSEISKILSRNKKSGLKSIEPELKAICIGVPAVIDVDSGKIISAPLYGSWRDLNLKEIISNKFNIPVFIDNNVNLTALTEKNYGEGKNFSDVVFVEISNGIGAGIIIDNHLLRGSYGSAGEIGFTIINSENLGFKIKNKGFLEKFASVKSIQKKAIEAINKGRKTLIMDIVENDISKIEPSIVCKAAINGDRLANDIIEGIVRFLSIIIINLVLILNPQIIILGGDICSLPEVDKLFVKPIISLVEESVPFKIPYIKLSSLGEDAGVIGASFMAMEALLIDEFPYKIEQEVLT</sequence>
<evidence type="ECO:0008006" key="2">
    <source>
        <dbReference type="Google" id="ProtNLM"/>
    </source>
</evidence>
<dbReference type="EMBL" id="BART01002279">
    <property type="protein sequence ID" value="GAG59160.1"/>
    <property type="molecule type" value="Genomic_DNA"/>
</dbReference>
<accession>X0YSI5</accession>
<proteinExistence type="predicted"/>
<protein>
    <recommendedName>
        <fullName evidence="2">ROK family protein</fullName>
    </recommendedName>
</protein>
<gene>
    <name evidence="1" type="ORF">S01H4_07097</name>
</gene>
<name>X0YSI5_9ZZZZ</name>
<evidence type="ECO:0000313" key="1">
    <source>
        <dbReference type="EMBL" id="GAG59160.1"/>
    </source>
</evidence>
<dbReference type="InterPro" id="IPR000600">
    <property type="entry name" value="ROK"/>
</dbReference>
<dbReference type="AlphaFoldDB" id="X0YSI5"/>
<comment type="caution">
    <text evidence="1">The sequence shown here is derived from an EMBL/GenBank/DDBJ whole genome shotgun (WGS) entry which is preliminary data.</text>
</comment>
<dbReference type="PANTHER" id="PTHR18964:SF149">
    <property type="entry name" value="BIFUNCTIONAL UDP-N-ACETYLGLUCOSAMINE 2-EPIMERASE_N-ACETYLMANNOSAMINE KINASE"/>
    <property type="match status" value="1"/>
</dbReference>
<reference evidence="1" key="1">
    <citation type="journal article" date="2014" name="Front. Microbiol.">
        <title>High frequency of phylogenetically diverse reductive dehalogenase-homologous genes in deep subseafloor sedimentary metagenomes.</title>
        <authorList>
            <person name="Kawai M."/>
            <person name="Futagami T."/>
            <person name="Toyoda A."/>
            <person name="Takaki Y."/>
            <person name="Nishi S."/>
            <person name="Hori S."/>
            <person name="Arai W."/>
            <person name="Tsubouchi T."/>
            <person name="Morono Y."/>
            <person name="Uchiyama I."/>
            <person name="Ito T."/>
            <person name="Fujiyama A."/>
            <person name="Inagaki F."/>
            <person name="Takami H."/>
        </authorList>
    </citation>
    <scope>NUCLEOTIDE SEQUENCE</scope>
    <source>
        <strain evidence="1">Expedition CK06-06</strain>
    </source>
</reference>
<dbReference type="Pfam" id="PF00480">
    <property type="entry name" value="ROK"/>
    <property type="match status" value="1"/>
</dbReference>
<dbReference type="PANTHER" id="PTHR18964">
    <property type="entry name" value="ROK (REPRESSOR, ORF, KINASE) FAMILY"/>
    <property type="match status" value="1"/>
</dbReference>
<feature type="non-terminal residue" evidence="1">
    <location>
        <position position="1"/>
    </location>
</feature>
<dbReference type="InterPro" id="IPR043129">
    <property type="entry name" value="ATPase_NBD"/>
</dbReference>
<organism evidence="1">
    <name type="scientific">marine sediment metagenome</name>
    <dbReference type="NCBI Taxonomy" id="412755"/>
    <lineage>
        <taxon>unclassified sequences</taxon>
        <taxon>metagenomes</taxon>
        <taxon>ecological metagenomes</taxon>
    </lineage>
</organism>